<dbReference type="PANTHER" id="PTHR34301:SF8">
    <property type="entry name" value="ATPASE DOMAIN-CONTAINING PROTEIN"/>
    <property type="match status" value="1"/>
</dbReference>
<name>A0A1S1LG36_MYCCH</name>
<proteinExistence type="predicted"/>
<dbReference type="Gene3D" id="3.40.50.300">
    <property type="entry name" value="P-loop containing nucleotide triphosphate hydrolases"/>
    <property type="match status" value="1"/>
</dbReference>
<evidence type="ECO:0000313" key="2">
    <source>
        <dbReference type="EMBL" id="OHU47241.1"/>
    </source>
</evidence>
<dbReference type="SUPFAM" id="SSF52540">
    <property type="entry name" value="P-loop containing nucleoside triphosphate hydrolases"/>
    <property type="match status" value="1"/>
</dbReference>
<dbReference type="AlphaFoldDB" id="A0A1S1LG36"/>
<feature type="domain" description="Orc1-like AAA ATPase" evidence="1">
    <location>
        <begin position="5"/>
        <end position="175"/>
    </location>
</feature>
<gene>
    <name evidence="2" type="ORF">BKG82_26670</name>
</gene>
<dbReference type="Proteomes" id="UP000180043">
    <property type="component" value="Unassembled WGS sequence"/>
</dbReference>
<organism evidence="2 3">
    <name type="scientific">Mycobacteroides chelonae</name>
    <name type="common">Mycobacterium chelonae</name>
    <dbReference type="NCBI Taxonomy" id="1774"/>
    <lineage>
        <taxon>Bacteria</taxon>
        <taxon>Bacillati</taxon>
        <taxon>Actinomycetota</taxon>
        <taxon>Actinomycetes</taxon>
        <taxon>Mycobacteriales</taxon>
        <taxon>Mycobacteriaceae</taxon>
        <taxon>Mycobacteroides</taxon>
    </lineage>
</organism>
<protein>
    <recommendedName>
        <fullName evidence="1">Orc1-like AAA ATPase domain-containing protein</fullName>
    </recommendedName>
</protein>
<accession>A0A1S1LG36</accession>
<sequence>MAHALPGRDPQMIGIQERLAYLSYKRSLVGRARVFVGPRGVGKTSLLRLAQREAEKLGFATIWVTAGDARPLAAALADELAELSNDWRNAASGALKAALKTLKVSIAGISIGVGAAESEVAPIGTGRALQDAVKAAVAGVLEGGSNGLAIFIDEVQGADEVGLLALAYAWQHLQAQADGVPAIILAAGLSHSQDVIAKAVSFGERFEYVPLGNLDTEAAQHALAIPARDLGVAWEEQALNAVLAETQGYPYFIQEFGDKMWETAGYPTPGNTLTVQHYRTALKQFHQSRDRMFRTRWVQTTSAEAKMLAAMAALGDTAVPRKEIAAHMDVESTAISMARRALMDKGLIEPDGYGKLRFTAPGFGAFIRRDADFES</sequence>
<evidence type="ECO:0000313" key="3">
    <source>
        <dbReference type="Proteomes" id="UP000180043"/>
    </source>
</evidence>
<dbReference type="PANTHER" id="PTHR34301">
    <property type="entry name" value="DNA-BINDING PROTEIN-RELATED"/>
    <property type="match status" value="1"/>
</dbReference>
<dbReference type="InterPro" id="IPR027417">
    <property type="entry name" value="P-loop_NTPase"/>
</dbReference>
<dbReference type="InterPro" id="IPR041664">
    <property type="entry name" value="AAA_16"/>
</dbReference>
<comment type="caution">
    <text evidence="2">The sequence shown here is derived from an EMBL/GenBank/DDBJ whole genome shotgun (WGS) entry which is preliminary data.</text>
</comment>
<evidence type="ECO:0000259" key="1">
    <source>
        <dbReference type="Pfam" id="PF13191"/>
    </source>
</evidence>
<dbReference type="EMBL" id="MLIQ01000042">
    <property type="protein sequence ID" value="OHU47241.1"/>
    <property type="molecule type" value="Genomic_DNA"/>
</dbReference>
<dbReference type="Pfam" id="PF13191">
    <property type="entry name" value="AAA_16"/>
    <property type="match status" value="1"/>
</dbReference>
<reference evidence="2 3" key="1">
    <citation type="submission" date="2016-10" db="EMBL/GenBank/DDBJ databases">
        <title>Evaluation of Human, Veterinary and Environmental Mycobacterium chelonae Isolates by Core Genome Phylogenomic Analysis, Targeted Gene Comparison, and Anti-microbial Susceptibility Patterns: A Tale of Mistaken Identities.</title>
        <authorList>
            <person name="Fogelson S.B."/>
            <person name="Camus A.C."/>
            <person name="Lorenz W."/>
            <person name="Vasireddy R."/>
            <person name="Vasireddy S."/>
            <person name="Smith T."/>
            <person name="Brown-Elliott B.A."/>
            <person name="Wallace R.J.Jr."/>
            <person name="Hasan N.A."/>
            <person name="Reischl U."/>
            <person name="Sanchez S."/>
        </authorList>
    </citation>
    <scope>NUCLEOTIDE SEQUENCE [LARGE SCALE GENOMIC DNA]</scope>
    <source>
        <strain evidence="2 3">15515</strain>
    </source>
</reference>